<evidence type="ECO:0000313" key="8">
    <source>
        <dbReference type="Proteomes" id="UP000053029"/>
    </source>
</evidence>
<proteinExistence type="inferred from homology"/>
<dbReference type="PANTHER" id="PTHR23023">
    <property type="entry name" value="DIMETHYLANILINE MONOOXYGENASE"/>
    <property type="match status" value="1"/>
</dbReference>
<dbReference type="PRINTS" id="PR00419">
    <property type="entry name" value="ADXRDTASE"/>
</dbReference>
<dbReference type="InterPro" id="IPR050346">
    <property type="entry name" value="FMO-like"/>
</dbReference>
<dbReference type="VEuPathDB" id="FungiDB:Z517_09179"/>
<evidence type="ECO:0000313" key="7">
    <source>
        <dbReference type="EMBL" id="KIW76735.1"/>
    </source>
</evidence>
<keyword evidence="3" id="KW-0274">FAD</keyword>
<dbReference type="SUPFAM" id="SSF51905">
    <property type="entry name" value="FAD/NAD(P)-binding domain"/>
    <property type="match status" value="2"/>
</dbReference>
<evidence type="ECO:0000256" key="2">
    <source>
        <dbReference type="ARBA" id="ARBA00022630"/>
    </source>
</evidence>
<name>A0A0D2GDG7_9EURO</name>
<keyword evidence="4" id="KW-0521">NADP</keyword>
<dbReference type="InterPro" id="IPR000960">
    <property type="entry name" value="Flavin_mOase"/>
</dbReference>
<evidence type="ECO:0000256" key="6">
    <source>
        <dbReference type="SAM" id="MobiDB-lite"/>
    </source>
</evidence>
<protein>
    <recommendedName>
        <fullName evidence="9">FAD dependent oxidoreductase domain-containing protein</fullName>
    </recommendedName>
</protein>
<evidence type="ECO:0000256" key="5">
    <source>
        <dbReference type="ARBA" id="ARBA00023002"/>
    </source>
</evidence>
<gene>
    <name evidence="7" type="ORF">Z517_09179</name>
</gene>
<accession>A0A0D2GDG7</accession>
<dbReference type="InterPro" id="IPR036188">
    <property type="entry name" value="FAD/NAD-bd_sf"/>
</dbReference>
<keyword evidence="5" id="KW-0560">Oxidoreductase</keyword>
<sequence>MKRPTETNRVAVIGAGISGVATAAHLLKHGLEVTVFERSSTSGGVWHFDERSAPDPPFPNLKPSDGDSVFGPQSTDVAATSEEEDQGHNAALGEISHAPPGPCYAGLMNNIPIPLMQTSLMSYPAGTTDHLSHDVVERYIHDISRATGADKVIQYNIRVLDVRKQGSSWVLQTTALRKEPDRLKFTGATYNFDAVVIASGHYSMPRVPDIPGLSTWKRLWPDRVWHSKRYRQPAAFKDKTILLIGAGVSSSDIAKEAAPIAKIYQSSRGGVLDLPTSFLPEGTLRIGGIQSFELPPADFQPSQEGPIPLAVTLTDGTRLQDIDIVVAATGYITSYPFLRHLHSDTTAAANASREMLVTAEGDMVHNLWQDIFYIPDPTMAFVGTPLQVTTFCLFDFQAQVVARVFAGKAYLPAQDVMRKEYEDRLAQRRTGRDFHSLRKRGAEQDYVARLVEWMNKDAAVTGTEHMRGHRQEWIAAYESMQEKFAFLQVTEDKPQGESGAWTQTLSPVSQAQILSVS</sequence>
<evidence type="ECO:0000256" key="1">
    <source>
        <dbReference type="ARBA" id="ARBA00009183"/>
    </source>
</evidence>
<dbReference type="Gene3D" id="3.50.50.60">
    <property type="entry name" value="FAD/NAD(P)-binding domain"/>
    <property type="match status" value="2"/>
</dbReference>
<keyword evidence="8" id="KW-1185">Reference proteome</keyword>
<comment type="similarity">
    <text evidence="1">Belongs to the FMO family.</text>
</comment>
<dbReference type="HOGENOM" id="CLU_006909_5_2_1"/>
<evidence type="ECO:0008006" key="9">
    <source>
        <dbReference type="Google" id="ProtNLM"/>
    </source>
</evidence>
<evidence type="ECO:0000256" key="3">
    <source>
        <dbReference type="ARBA" id="ARBA00022827"/>
    </source>
</evidence>
<keyword evidence="2" id="KW-0285">Flavoprotein</keyword>
<organism evidence="7 8">
    <name type="scientific">Fonsecaea pedrosoi CBS 271.37</name>
    <dbReference type="NCBI Taxonomy" id="1442368"/>
    <lineage>
        <taxon>Eukaryota</taxon>
        <taxon>Fungi</taxon>
        <taxon>Dikarya</taxon>
        <taxon>Ascomycota</taxon>
        <taxon>Pezizomycotina</taxon>
        <taxon>Eurotiomycetes</taxon>
        <taxon>Chaetothyriomycetidae</taxon>
        <taxon>Chaetothyriales</taxon>
        <taxon>Herpotrichiellaceae</taxon>
        <taxon>Fonsecaea</taxon>
    </lineage>
</organism>
<reference evidence="7 8" key="1">
    <citation type="submission" date="2015-01" db="EMBL/GenBank/DDBJ databases">
        <title>The Genome Sequence of Fonsecaea pedrosoi CBS 271.37.</title>
        <authorList>
            <consortium name="The Broad Institute Genomics Platform"/>
            <person name="Cuomo C."/>
            <person name="de Hoog S."/>
            <person name="Gorbushina A."/>
            <person name="Stielow B."/>
            <person name="Teixiera M."/>
            <person name="Abouelleil A."/>
            <person name="Chapman S.B."/>
            <person name="Priest M."/>
            <person name="Young S.K."/>
            <person name="Wortman J."/>
            <person name="Nusbaum C."/>
            <person name="Birren B."/>
        </authorList>
    </citation>
    <scope>NUCLEOTIDE SEQUENCE [LARGE SCALE GENOMIC DNA]</scope>
    <source>
        <strain evidence="7 8">CBS 271.37</strain>
    </source>
</reference>
<dbReference type="OrthoDB" id="66881at2759"/>
<evidence type="ECO:0000256" key="4">
    <source>
        <dbReference type="ARBA" id="ARBA00022857"/>
    </source>
</evidence>
<dbReference type="GO" id="GO:0050660">
    <property type="term" value="F:flavin adenine dinucleotide binding"/>
    <property type="evidence" value="ECO:0007669"/>
    <property type="project" value="InterPro"/>
</dbReference>
<dbReference type="GeneID" id="25308669"/>
<dbReference type="EMBL" id="KN846974">
    <property type="protein sequence ID" value="KIW76735.1"/>
    <property type="molecule type" value="Genomic_DNA"/>
</dbReference>
<dbReference type="Proteomes" id="UP000053029">
    <property type="component" value="Unassembled WGS sequence"/>
</dbReference>
<dbReference type="RefSeq" id="XP_013280543.1">
    <property type="nucleotide sequence ID" value="XM_013425089.1"/>
</dbReference>
<dbReference type="AlphaFoldDB" id="A0A0D2GDG7"/>
<dbReference type="InterPro" id="IPR020946">
    <property type="entry name" value="Flavin_mOase-like"/>
</dbReference>
<feature type="region of interest" description="Disordered" evidence="6">
    <location>
        <begin position="47"/>
        <end position="87"/>
    </location>
</feature>
<dbReference type="Pfam" id="PF00743">
    <property type="entry name" value="FMO-like"/>
    <property type="match status" value="3"/>
</dbReference>
<dbReference type="PIRSF" id="PIRSF000332">
    <property type="entry name" value="FMO"/>
    <property type="match status" value="1"/>
</dbReference>
<dbReference type="GO" id="GO:0050661">
    <property type="term" value="F:NADP binding"/>
    <property type="evidence" value="ECO:0007669"/>
    <property type="project" value="InterPro"/>
</dbReference>
<dbReference type="GO" id="GO:0004499">
    <property type="term" value="F:N,N-dimethylaniline monooxygenase activity"/>
    <property type="evidence" value="ECO:0007669"/>
    <property type="project" value="InterPro"/>
</dbReference>